<dbReference type="Proteomes" id="UP000177785">
    <property type="component" value="Unassembled WGS sequence"/>
</dbReference>
<evidence type="ECO:0000313" key="5">
    <source>
        <dbReference type="EMBL" id="OGZ46213.1"/>
    </source>
</evidence>
<name>A0A1G2G7Q3_9BACT</name>
<accession>A0A1G2G7Q3</accession>
<evidence type="ECO:0000256" key="1">
    <source>
        <dbReference type="ARBA" id="ARBA00022729"/>
    </source>
</evidence>
<dbReference type="InterPro" id="IPR036779">
    <property type="entry name" value="LysM_dom_sf"/>
</dbReference>
<dbReference type="EMBL" id="MHNL01000001">
    <property type="protein sequence ID" value="OGZ46213.1"/>
    <property type="molecule type" value="Genomic_DNA"/>
</dbReference>
<evidence type="ECO:0000256" key="3">
    <source>
        <dbReference type="SAM" id="SignalP"/>
    </source>
</evidence>
<dbReference type="STRING" id="1802115.A2756_06440"/>
<dbReference type="SUPFAM" id="SSF51261">
    <property type="entry name" value="Duplicated hybrid motif"/>
    <property type="match status" value="1"/>
</dbReference>
<dbReference type="SMART" id="SM00257">
    <property type="entry name" value="LysM"/>
    <property type="match status" value="2"/>
</dbReference>
<dbReference type="PANTHER" id="PTHR21666">
    <property type="entry name" value="PEPTIDASE-RELATED"/>
    <property type="match status" value="1"/>
</dbReference>
<dbReference type="Pfam" id="PF01476">
    <property type="entry name" value="LysM"/>
    <property type="match status" value="2"/>
</dbReference>
<evidence type="ECO:0000259" key="4">
    <source>
        <dbReference type="PROSITE" id="PS51782"/>
    </source>
</evidence>
<dbReference type="InterPro" id="IPR018392">
    <property type="entry name" value="LysM"/>
</dbReference>
<dbReference type="PROSITE" id="PS51782">
    <property type="entry name" value="LYSM"/>
    <property type="match status" value="2"/>
</dbReference>
<sequence length="336" mass="34610">MLLGFFALVFAYPQPAHAGFFSFFENLFSSFKGEVVGADAASASVVPSPSNEMPVLDAPTNSNPAAGKKDSSISIVENTALMPSVGPMGSLADIDEIKAEKISLYTVREGDSLTAIAKTFGVTVNTILWANDIKSANLVKPGDVLVILPVSGLKYTVKKGDTLQGIAKKYKGAEEDILAFNGLAGGGDLVAGLEIIIPDGEAPSVIAPLPPKGSTGGSKRPDLKGYFARPANGPRTQGIHGYNGVDIGASCGSSIFASAAGTVILARGAGYNGGYGEYVVIGHPNGTQTLYAHASHVLVNQGQYVGQGQIIGAVGSTGRSTGCHLHFEVRGARNPF</sequence>
<dbReference type="CDD" id="cd12797">
    <property type="entry name" value="M23_peptidase"/>
    <property type="match status" value="1"/>
</dbReference>
<dbReference type="GO" id="GO:0004222">
    <property type="term" value="F:metalloendopeptidase activity"/>
    <property type="evidence" value="ECO:0007669"/>
    <property type="project" value="TreeGrafter"/>
</dbReference>
<dbReference type="PANTHER" id="PTHR21666:SF289">
    <property type="entry name" value="L-ALA--D-GLU ENDOPEPTIDASE"/>
    <property type="match status" value="1"/>
</dbReference>
<dbReference type="Gene3D" id="2.70.70.10">
    <property type="entry name" value="Glucose Permease (Domain IIA)"/>
    <property type="match status" value="1"/>
</dbReference>
<evidence type="ECO:0000256" key="2">
    <source>
        <dbReference type="SAM" id="MobiDB-lite"/>
    </source>
</evidence>
<dbReference type="InterPro" id="IPR016047">
    <property type="entry name" value="M23ase_b-sheet_dom"/>
</dbReference>
<feature type="domain" description="LysM" evidence="4">
    <location>
        <begin position="103"/>
        <end position="147"/>
    </location>
</feature>
<comment type="caution">
    <text evidence="5">The sequence shown here is derived from an EMBL/GenBank/DDBJ whole genome shotgun (WGS) entry which is preliminary data.</text>
</comment>
<dbReference type="InterPro" id="IPR011055">
    <property type="entry name" value="Dup_hybrid_motif"/>
</dbReference>
<keyword evidence="1 3" id="KW-0732">Signal</keyword>
<dbReference type="Pfam" id="PF01551">
    <property type="entry name" value="Peptidase_M23"/>
    <property type="match status" value="1"/>
</dbReference>
<protein>
    <recommendedName>
        <fullName evidence="4">LysM domain-containing protein</fullName>
    </recommendedName>
</protein>
<organism evidence="5 6">
    <name type="scientific">Candidatus Ryanbacteria bacterium RIFCSPHIGHO2_01_FULL_48_27</name>
    <dbReference type="NCBI Taxonomy" id="1802115"/>
    <lineage>
        <taxon>Bacteria</taxon>
        <taxon>Candidatus Ryaniibacteriota</taxon>
    </lineage>
</organism>
<feature type="chain" id="PRO_5009582986" description="LysM domain-containing protein" evidence="3">
    <location>
        <begin position="19"/>
        <end position="336"/>
    </location>
</feature>
<proteinExistence type="predicted"/>
<dbReference type="InterPro" id="IPR050570">
    <property type="entry name" value="Cell_wall_metabolism_enzyme"/>
</dbReference>
<evidence type="ECO:0000313" key="6">
    <source>
        <dbReference type="Proteomes" id="UP000177785"/>
    </source>
</evidence>
<feature type="domain" description="LysM" evidence="4">
    <location>
        <begin position="153"/>
        <end position="197"/>
    </location>
</feature>
<reference evidence="5 6" key="1">
    <citation type="journal article" date="2016" name="Nat. Commun.">
        <title>Thousands of microbial genomes shed light on interconnected biogeochemical processes in an aquifer system.</title>
        <authorList>
            <person name="Anantharaman K."/>
            <person name="Brown C.T."/>
            <person name="Hug L.A."/>
            <person name="Sharon I."/>
            <person name="Castelle C.J."/>
            <person name="Probst A.J."/>
            <person name="Thomas B.C."/>
            <person name="Singh A."/>
            <person name="Wilkins M.J."/>
            <person name="Karaoz U."/>
            <person name="Brodie E.L."/>
            <person name="Williams K.H."/>
            <person name="Hubbard S.S."/>
            <person name="Banfield J.F."/>
        </authorList>
    </citation>
    <scope>NUCLEOTIDE SEQUENCE [LARGE SCALE GENOMIC DNA]</scope>
</reference>
<feature type="region of interest" description="Disordered" evidence="2">
    <location>
        <begin position="48"/>
        <end position="69"/>
    </location>
</feature>
<dbReference type="AlphaFoldDB" id="A0A1G2G7Q3"/>
<dbReference type="CDD" id="cd00118">
    <property type="entry name" value="LysM"/>
    <property type="match status" value="2"/>
</dbReference>
<gene>
    <name evidence="5" type="ORF">A2756_06440</name>
</gene>
<feature type="signal peptide" evidence="3">
    <location>
        <begin position="1"/>
        <end position="18"/>
    </location>
</feature>
<dbReference type="Gene3D" id="3.10.350.10">
    <property type="entry name" value="LysM domain"/>
    <property type="match status" value="2"/>
</dbReference>